<name>A0AA48GNW2_9BACT</name>
<reference evidence="3" key="1">
    <citation type="journal article" date="2023" name="Int. J. Syst. Evol. Microbiol.">
        <title>Mesoterricola silvestris gen. nov., sp. nov., Mesoterricola sediminis sp. nov., Geothrix oryzae sp. nov., Geothrix edaphica sp. nov., Geothrix rubra sp. nov., and Geothrix limicola sp. nov., six novel members of Acidobacteriota isolated from soils.</title>
        <authorList>
            <person name="Itoh H."/>
            <person name="Sugisawa Y."/>
            <person name="Mise K."/>
            <person name="Xu Z."/>
            <person name="Kuniyasu M."/>
            <person name="Ushijima N."/>
            <person name="Kawano K."/>
            <person name="Kobayashi E."/>
            <person name="Shiratori Y."/>
            <person name="Masuda Y."/>
            <person name="Senoo K."/>
        </authorList>
    </citation>
    <scope>NUCLEOTIDE SEQUENCE [LARGE SCALE GENOMIC DNA]</scope>
    <source>
        <strain evidence="3">W79</strain>
    </source>
</reference>
<proteinExistence type="predicted"/>
<dbReference type="EMBL" id="AP027080">
    <property type="protein sequence ID" value="BDU71282.1"/>
    <property type="molecule type" value="Genomic_DNA"/>
</dbReference>
<dbReference type="GO" id="GO:0016491">
    <property type="term" value="F:oxidoreductase activity"/>
    <property type="evidence" value="ECO:0007669"/>
    <property type="project" value="TreeGrafter"/>
</dbReference>
<dbReference type="KEGG" id="msil:METEAL_04560"/>
<keyword evidence="3" id="KW-1185">Reference proteome</keyword>
<evidence type="ECO:0000256" key="1">
    <source>
        <dbReference type="ARBA" id="ARBA00022729"/>
    </source>
</evidence>
<organism evidence="2 3">
    <name type="scientific">Mesoterricola silvestris</name>
    <dbReference type="NCBI Taxonomy" id="2927979"/>
    <lineage>
        <taxon>Bacteria</taxon>
        <taxon>Pseudomonadati</taxon>
        <taxon>Acidobacteriota</taxon>
        <taxon>Holophagae</taxon>
        <taxon>Holophagales</taxon>
        <taxon>Holophagaceae</taxon>
        <taxon>Mesoterricola</taxon>
    </lineage>
</organism>
<accession>A0AA48GNW2</accession>
<dbReference type="Proteomes" id="UP001238179">
    <property type="component" value="Chromosome"/>
</dbReference>
<dbReference type="SUPFAM" id="SSF48695">
    <property type="entry name" value="Multiheme cytochromes"/>
    <property type="match status" value="2"/>
</dbReference>
<dbReference type="InterPro" id="IPR051829">
    <property type="entry name" value="Multiheme_Cytochr_ET"/>
</dbReference>
<evidence type="ECO:0000313" key="2">
    <source>
        <dbReference type="EMBL" id="BDU71282.1"/>
    </source>
</evidence>
<gene>
    <name evidence="2" type="ORF">METEAL_04560</name>
</gene>
<dbReference type="Gene3D" id="3.90.10.10">
    <property type="entry name" value="Cytochrome C3"/>
    <property type="match status" value="1"/>
</dbReference>
<dbReference type="PANTHER" id="PTHR35038">
    <property type="entry name" value="DISSIMILATORY SULFITE REDUCTASE SIRA"/>
    <property type="match status" value="1"/>
</dbReference>
<keyword evidence="1" id="KW-0732">Signal</keyword>
<dbReference type="PANTHER" id="PTHR35038:SF6">
    <property type="entry name" value="SURFACE LOCALIZED DECAHEME CYTOCHROME C LIPOPROTEIN"/>
    <property type="match status" value="1"/>
</dbReference>
<dbReference type="InterPro" id="IPR036280">
    <property type="entry name" value="Multihaem_cyt_sf"/>
</dbReference>
<evidence type="ECO:0000313" key="3">
    <source>
        <dbReference type="Proteomes" id="UP001238179"/>
    </source>
</evidence>
<sequence>MGRSSRLAVMFKSFRRGLSLGLLLPAALLVGCGGGSRASKGNHHPKGWLDVHPGQALAGLDQCRTCHEMTVLKVGSGIPNCMTAACHHGTVPGFSLAASHGLRAKSAQDASGGGLASCATCHGADFAGGGSAVSCASCHGVPAPHPARPWNDPAGLTHSTTDPSNAALCARCHLAGSASNPPGHPAQSAAAGAVPSCFNNTMCHGPAAAPHPLGAAWREATSSAFHGFQAKQNLLYCQSCHGTPGTTSFGGGSVSTACDSCHTAAGAHSTVWSAAPVDTFPGYTPSHRNAQNRDLACPVCHDYTKGRTAPLPAAPSCFAGSSNAVACHANGPGQPDHPVPFQGSLHTAATQATFNAGCATCHAVTGTSPLAGAPTCATCHQAGSPLVLTSCASCHGKPPAGTAFPDIAGSHAAHETLAGVTGLCSTCHNTFDSGSLEHYNRANARPGMGTATRPAPVALLGNFNAKAGTAALDPTVLTCSSVSCHGGIPTPAWGQGTIAVNTDAGCRQCHQVGTAQATPENNAAWSGLHGFHLAAGVGALCTDCHSMTNGTPGAANHFAHLDTPQMEGPAGDTILLLGSTANVYDKANQNCTVTCHGHAHTASSWKGGPSHPVPYLGTGHTGAGTATAFNATCSSCHAVTGSSPVATAPLCTVCHTAGSPLTVANCASCHGNPPAGSAFPDVAGAHARHNALAGVAAQCGVCHTNSDAGTQSHYAHANARPGADALRVPPAPTGFSGTYNAKAGAAAFAPATLTCSNVSCHGALPSPNWRTGTLDSAGTSGDAGCRACHSRGTALGVPESNSYYSGQHGKHLGSEVAAQCTDCHGMANGTPGALAHFTHLNTPAMEGPAGDTIQYLGSRSVYNAANRTCTLTCHGENHNNRAW</sequence>
<dbReference type="PROSITE" id="PS51257">
    <property type="entry name" value="PROKAR_LIPOPROTEIN"/>
    <property type="match status" value="1"/>
</dbReference>
<protein>
    <submittedName>
        <fullName evidence="2">Cytochrome c</fullName>
    </submittedName>
</protein>
<dbReference type="AlphaFoldDB" id="A0AA48GNW2"/>